<feature type="transmembrane region" description="Helical" evidence="1">
    <location>
        <begin position="6"/>
        <end position="25"/>
    </location>
</feature>
<evidence type="ECO:0000256" key="1">
    <source>
        <dbReference type="SAM" id="Phobius"/>
    </source>
</evidence>
<dbReference type="EMBL" id="JACHIW010000002">
    <property type="protein sequence ID" value="MBB5158354.1"/>
    <property type="molecule type" value="Genomic_DNA"/>
</dbReference>
<dbReference type="Proteomes" id="UP000584374">
    <property type="component" value="Unassembled WGS sequence"/>
</dbReference>
<reference evidence="2 3" key="1">
    <citation type="submission" date="2020-08" db="EMBL/GenBank/DDBJ databases">
        <title>Sequencing the genomes of 1000 actinobacteria strains.</title>
        <authorList>
            <person name="Klenk H.-P."/>
        </authorList>
    </citation>
    <scope>NUCLEOTIDE SEQUENCE [LARGE SCALE GENOMIC DNA]</scope>
    <source>
        <strain evidence="2 3">DSM 45584</strain>
    </source>
</reference>
<proteinExistence type="predicted"/>
<comment type="caution">
    <text evidence="2">The sequence shown here is derived from an EMBL/GenBank/DDBJ whole genome shotgun (WGS) entry which is preliminary data.</text>
</comment>
<protein>
    <submittedName>
        <fullName evidence="2">Uncharacterized protein</fullName>
    </submittedName>
</protein>
<keyword evidence="1" id="KW-1133">Transmembrane helix</keyword>
<keyword evidence="3" id="KW-1185">Reference proteome</keyword>
<dbReference type="AlphaFoldDB" id="A0A840QC90"/>
<keyword evidence="1" id="KW-0812">Transmembrane</keyword>
<accession>A0A840QC90</accession>
<organism evidence="2 3">
    <name type="scientific">Saccharopolyspora phatthalungensis</name>
    <dbReference type="NCBI Taxonomy" id="664693"/>
    <lineage>
        <taxon>Bacteria</taxon>
        <taxon>Bacillati</taxon>
        <taxon>Actinomycetota</taxon>
        <taxon>Actinomycetes</taxon>
        <taxon>Pseudonocardiales</taxon>
        <taxon>Pseudonocardiaceae</taxon>
        <taxon>Saccharopolyspora</taxon>
    </lineage>
</organism>
<name>A0A840QC90_9PSEU</name>
<evidence type="ECO:0000313" key="2">
    <source>
        <dbReference type="EMBL" id="MBB5158354.1"/>
    </source>
</evidence>
<gene>
    <name evidence="2" type="ORF">BJ970_005953</name>
</gene>
<evidence type="ECO:0000313" key="3">
    <source>
        <dbReference type="Proteomes" id="UP000584374"/>
    </source>
</evidence>
<sequence>MTEALVLILMTGLALGGISWTAWDIRCDMRRRKLK</sequence>
<keyword evidence="1" id="KW-0472">Membrane</keyword>